<proteinExistence type="predicted"/>
<dbReference type="AlphaFoldDB" id="A0A6S6T2R3"/>
<protein>
    <recommendedName>
        <fullName evidence="2">Alginate export domain-containing protein</fullName>
    </recommendedName>
</protein>
<evidence type="ECO:0008006" key="2">
    <source>
        <dbReference type="Google" id="ProtNLM"/>
    </source>
</evidence>
<dbReference type="EMBL" id="CACVAU010000036">
    <property type="protein sequence ID" value="CAA6810997.1"/>
    <property type="molecule type" value="Genomic_DNA"/>
</dbReference>
<evidence type="ECO:0000313" key="1">
    <source>
        <dbReference type="EMBL" id="CAA6810997.1"/>
    </source>
</evidence>
<name>A0A6S6T2R3_9BACT</name>
<organism evidence="1">
    <name type="scientific">uncultured Sulfurovum sp</name>
    <dbReference type="NCBI Taxonomy" id="269237"/>
    <lineage>
        <taxon>Bacteria</taxon>
        <taxon>Pseudomonadati</taxon>
        <taxon>Campylobacterota</taxon>
        <taxon>Epsilonproteobacteria</taxon>
        <taxon>Campylobacterales</taxon>
        <taxon>Sulfurovaceae</taxon>
        <taxon>Sulfurovum</taxon>
        <taxon>environmental samples</taxon>
    </lineage>
</organism>
<sequence>MAIKKLEKMKKIIVLSLLSVTVLLSEDLEYRGSIGFESAFMEHDIAEKRNKQSALYLELALKQKISDGQFVFNTEAFLDKEDKNRRYVDVNDLYYKHEFENSSLLVGRNTRFWGAMEFYNHTDVFNTKDWRDDPFDYDSKIGANNLAYTHYFENSELAFIVKVGQEKQRIQDKASVNNFLPTNYSSDLQTQKNKNRPTLYAKYSGSAEETQFDYAVIYQNGYDEQRYLAPVGITIAQHAYLVDKVMGYATLVSGETIYKTELAYTQSDELQVSDYAQYAVGLEHTFYGVWGKSDLGVLAEYYKYDDQDASKLGAKDLGNLFQDDLTLGFRLTVNDSADSDVLGGLSIDQENQEKLIFVEYNTRIYDNYKVGVSYQHLAPKSRSVFKELDLLQFEFGYYF</sequence>
<reference evidence="1" key="1">
    <citation type="submission" date="2020-01" db="EMBL/GenBank/DDBJ databases">
        <authorList>
            <person name="Meier V. D."/>
            <person name="Meier V D."/>
        </authorList>
    </citation>
    <scope>NUCLEOTIDE SEQUENCE</scope>
    <source>
        <strain evidence="1">HLG_WM_MAG_05</strain>
    </source>
</reference>
<gene>
    <name evidence="1" type="ORF">HELGO_WM14543</name>
</gene>
<accession>A0A6S6T2R3</accession>